<keyword evidence="6" id="KW-0472">Membrane</keyword>
<protein>
    <recommendedName>
        <fullName evidence="8">Regulator of SigK</fullName>
    </recommendedName>
    <alternativeName>
        <fullName evidence="7">Sigma-K anti-sigma factor RskA</fullName>
    </alternativeName>
</protein>
<evidence type="ECO:0000256" key="4">
    <source>
        <dbReference type="ARBA" id="ARBA00022692"/>
    </source>
</evidence>
<dbReference type="InterPro" id="IPR051474">
    <property type="entry name" value="Anti-sigma-K/W_factor"/>
</dbReference>
<dbReference type="EMBL" id="JAHESE010000022">
    <property type="protein sequence ID" value="MBT1710441.1"/>
    <property type="molecule type" value="Genomic_DNA"/>
</dbReference>
<dbReference type="RefSeq" id="WP_254086013.1">
    <property type="nucleotide sequence ID" value="NZ_JAHESE010000022.1"/>
</dbReference>
<dbReference type="InterPro" id="IPR018764">
    <property type="entry name" value="RskA_C"/>
</dbReference>
<keyword evidence="5" id="KW-1133">Transmembrane helix</keyword>
<keyword evidence="4" id="KW-0812">Transmembrane</keyword>
<evidence type="ECO:0000256" key="7">
    <source>
        <dbReference type="ARBA" id="ARBA00029829"/>
    </source>
</evidence>
<dbReference type="InterPro" id="IPR041916">
    <property type="entry name" value="Anti_sigma_zinc_sf"/>
</dbReference>
<proteinExistence type="predicted"/>
<dbReference type="Gene3D" id="1.10.10.1320">
    <property type="entry name" value="Anti-sigma factor, zinc-finger domain"/>
    <property type="match status" value="1"/>
</dbReference>
<dbReference type="PANTHER" id="PTHR37461:SF1">
    <property type="entry name" value="ANTI-SIGMA-K FACTOR RSKA"/>
    <property type="match status" value="1"/>
</dbReference>
<evidence type="ECO:0000256" key="2">
    <source>
        <dbReference type="ARBA" id="ARBA00004236"/>
    </source>
</evidence>
<name>A0AAP2GR68_9BACT</name>
<dbReference type="Proteomes" id="UP001319080">
    <property type="component" value="Unassembled WGS sequence"/>
</dbReference>
<dbReference type="Pfam" id="PF10099">
    <property type="entry name" value="RskA_C"/>
    <property type="match status" value="1"/>
</dbReference>
<evidence type="ECO:0000256" key="3">
    <source>
        <dbReference type="ARBA" id="ARBA00022475"/>
    </source>
</evidence>
<evidence type="ECO:0000256" key="1">
    <source>
        <dbReference type="ARBA" id="ARBA00004167"/>
    </source>
</evidence>
<evidence type="ECO:0000313" key="11">
    <source>
        <dbReference type="Proteomes" id="UP001319080"/>
    </source>
</evidence>
<evidence type="ECO:0000259" key="9">
    <source>
        <dbReference type="Pfam" id="PF10099"/>
    </source>
</evidence>
<keyword evidence="3" id="KW-1003">Cell membrane</keyword>
<dbReference type="AlphaFoldDB" id="A0AAP2GR68"/>
<comment type="caution">
    <text evidence="10">The sequence shown here is derived from an EMBL/GenBank/DDBJ whole genome shotgun (WGS) entry which is preliminary data.</text>
</comment>
<keyword evidence="11" id="KW-1185">Reference proteome</keyword>
<evidence type="ECO:0000256" key="8">
    <source>
        <dbReference type="ARBA" id="ARBA00030803"/>
    </source>
</evidence>
<sequence length="267" mass="29557">MNIHEYISSGILEAYALGELSEQERGEVEHHLASHPELRTELDQIEQVQEKLLQRIAVQPRDTVKTQLFARIDGQAPAGKVVSMPSSEPTIWKLAAAASVTVALVTSYLAYNYYDKWKNTQGELTELIAQNERVASDYNQVNQRLDKIESDIHIIHNPAFKRVALKGTPNAPASLAYVYWNEDTREVYLSLQEMKQLAQENQYQLWAIIDGKPVDAGVFDAGTPGGLLKMKEIGTGATLFAVTVEPRGGQPAPTLETMQVAGPVEKG</sequence>
<comment type="subcellular location">
    <subcellularLocation>
        <location evidence="2">Cell membrane</location>
    </subcellularLocation>
    <subcellularLocation>
        <location evidence="1">Membrane</location>
        <topology evidence="1">Single-pass membrane protein</topology>
    </subcellularLocation>
</comment>
<evidence type="ECO:0000313" key="10">
    <source>
        <dbReference type="EMBL" id="MBT1710441.1"/>
    </source>
</evidence>
<feature type="domain" description="Anti-sigma K factor RskA C-terminal" evidence="9">
    <location>
        <begin position="95"/>
        <end position="257"/>
    </location>
</feature>
<evidence type="ECO:0000256" key="6">
    <source>
        <dbReference type="ARBA" id="ARBA00023136"/>
    </source>
</evidence>
<organism evidence="10 11">
    <name type="scientific">Dawidia cretensis</name>
    <dbReference type="NCBI Taxonomy" id="2782350"/>
    <lineage>
        <taxon>Bacteria</taxon>
        <taxon>Pseudomonadati</taxon>
        <taxon>Bacteroidota</taxon>
        <taxon>Cytophagia</taxon>
        <taxon>Cytophagales</taxon>
        <taxon>Chryseotaleaceae</taxon>
        <taxon>Dawidia</taxon>
    </lineage>
</organism>
<gene>
    <name evidence="10" type="ORF">KK062_19510</name>
</gene>
<dbReference type="GO" id="GO:0005886">
    <property type="term" value="C:plasma membrane"/>
    <property type="evidence" value="ECO:0007669"/>
    <property type="project" value="UniProtKB-SubCell"/>
</dbReference>
<dbReference type="GO" id="GO:0006417">
    <property type="term" value="P:regulation of translation"/>
    <property type="evidence" value="ECO:0007669"/>
    <property type="project" value="TreeGrafter"/>
</dbReference>
<reference evidence="10 11" key="1">
    <citation type="submission" date="2021-05" db="EMBL/GenBank/DDBJ databases">
        <title>A Polyphasic approach of four new species of the genus Ohtaekwangia: Ohtaekwangia histidinii sp. nov., Ohtaekwangia cretensis sp. nov., Ohtaekwangia indiensis sp. nov., Ohtaekwangia reichenbachii sp. nov. from diverse environment.</title>
        <authorList>
            <person name="Octaviana S."/>
        </authorList>
    </citation>
    <scope>NUCLEOTIDE SEQUENCE [LARGE SCALE GENOMIC DNA]</scope>
    <source>
        <strain evidence="10 11">PWU5</strain>
    </source>
</reference>
<dbReference type="GO" id="GO:0016989">
    <property type="term" value="F:sigma factor antagonist activity"/>
    <property type="evidence" value="ECO:0007669"/>
    <property type="project" value="TreeGrafter"/>
</dbReference>
<accession>A0AAP2GR68</accession>
<dbReference type="PANTHER" id="PTHR37461">
    <property type="entry name" value="ANTI-SIGMA-K FACTOR RSKA"/>
    <property type="match status" value="1"/>
</dbReference>
<evidence type="ECO:0000256" key="5">
    <source>
        <dbReference type="ARBA" id="ARBA00022989"/>
    </source>
</evidence>